<feature type="region of interest" description="Disordered" evidence="1">
    <location>
        <begin position="27"/>
        <end position="228"/>
    </location>
</feature>
<feature type="signal peptide" evidence="2">
    <location>
        <begin position="1"/>
        <end position="22"/>
    </location>
</feature>
<dbReference type="Proteomes" id="UP000297245">
    <property type="component" value="Unassembled WGS sequence"/>
</dbReference>
<feature type="compositionally biased region" description="Polar residues" evidence="1">
    <location>
        <begin position="190"/>
        <end position="205"/>
    </location>
</feature>
<evidence type="ECO:0000256" key="2">
    <source>
        <dbReference type="SAM" id="SignalP"/>
    </source>
</evidence>
<feature type="compositionally biased region" description="Low complexity" evidence="1">
    <location>
        <begin position="120"/>
        <end position="149"/>
    </location>
</feature>
<feature type="region of interest" description="Disordered" evidence="1">
    <location>
        <begin position="409"/>
        <end position="437"/>
    </location>
</feature>
<feature type="compositionally biased region" description="Low complexity" evidence="1">
    <location>
        <begin position="29"/>
        <end position="75"/>
    </location>
</feature>
<name>A0A4S8M2E7_DENBC</name>
<protein>
    <submittedName>
        <fullName evidence="3">Uncharacterized protein</fullName>
    </submittedName>
</protein>
<feature type="chain" id="PRO_5021011163" evidence="2">
    <location>
        <begin position="23"/>
        <end position="437"/>
    </location>
</feature>
<feature type="compositionally biased region" description="Low complexity" evidence="1">
    <location>
        <begin position="90"/>
        <end position="105"/>
    </location>
</feature>
<feature type="compositionally biased region" description="Basic and acidic residues" evidence="1">
    <location>
        <begin position="422"/>
        <end position="437"/>
    </location>
</feature>
<sequence length="437" mass="46574">MHHSNLLRVVFIALCFSGLSLGAPHPLPTSARHSSVSTRSSSMTSTRSSTAPASSRTTGTGVHDTTTRSTSTSTGIQPSGSANSKSCPVRGSKGIGSKSSPSSKASLRKRSETTICNVVPPSSSSSDSQSSPGRKSPGGKSQSDNSGGDDQSDISMPDASDGPASGSDADDESPVLTPTGSRVPTGLLLKTNSDGSTQSESSGNDRSSDENFDSDAQPPPNPSDHKIPETDQCEHAIELQFVKMAVEEAGLCQILNTLDLDDTQKESYIGRLITKHLLYSPNNLYWVAKSVNSEKLRLTRHFIRDVKTGDGDTSQVKIISDNHPEKPGLWISVENYVTSKRVASNVNKLLGALDKEIVNIARDAERCAGAQATLADKTAARNWQVPQKWKIENLWPEYVKFIEDQAKSFSSSASQSQAGDSGSDRMDVDSPEDTSKD</sequence>
<accession>A0A4S8M2E7</accession>
<dbReference type="AlphaFoldDB" id="A0A4S8M2E7"/>
<feature type="compositionally biased region" description="Low complexity" evidence="1">
    <location>
        <begin position="410"/>
        <end position="421"/>
    </location>
</feature>
<proteinExistence type="predicted"/>
<evidence type="ECO:0000313" key="4">
    <source>
        <dbReference type="Proteomes" id="UP000297245"/>
    </source>
</evidence>
<reference evidence="3 4" key="1">
    <citation type="journal article" date="2019" name="Nat. Ecol. Evol.">
        <title>Megaphylogeny resolves global patterns of mushroom evolution.</title>
        <authorList>
            <person name="Varga T."/>
            <person name="Krizsan K."/>
            <person name="Foldi C."/>
            <person name="Dima B."/>
            <person name="Sanchez-Garcia M."/>
            <person name="Sanchez-Ramirez S."/>
            <person name="Szollosi G.J."/>
            <person name="Szarkandi J.G."/>
            <person name="Papp V."/>
            <person name="Albert L."/>
            <person name="Andreopoulos W."/>
            <person name="Angelini C."/>
            <person name="Antonin V."/>
            <person name="Barry K.W."/>
            <person name="Bougher N.L."/>
            <person name="Buchanan P."/>
            <person name="Buyck B."/>
            <person name="Bense V."/>
            <person name="Catcheside P."/>
            <person name="Chovatia M."/>
            <person name="Cooper J."/>
            <person name="Damon W."/>
            <person name="Desjardin D."/>
            <person name="Finy P."/>
            <person name="Geml J."/>
            <person name="Haridas S."/>
            <person name="Hughes K."/>
            <person name="Justo A."/>
            <person name="Karasinski D."/>
            <person name="Kautmanova I."/>
            <person name="Kiss B."/>
            <person name="Kocsube S."/>
            <person name="Kotiranta H."/>
            <person name="LaButti K.M."/>
            <person name="Lechner B.E."/>
            <person name="Liimatainen K."/>
            <person name="Lipzen A."/>
            <person name="Lukacs Z."/>
            <person name="Mihaltcheva S."/>
            <person name="Morgado L.N."/>
            <person name="Niskanen T."/>
            <person name="Noordeloos M.E."/>
            <person name="Ohm R.A."/>
            <person name="Ortiz-Santana B."/>
            <person name="Ovrebo C."/>
            <person name="Racz N."/>
            <person name="Riley R."/>
            <person name="Savchenko A."/>
            <person name="Shiryaev A."/>
            <person name="Soop K."/>
            <person name="Spirin V."/>
            <person name="Szebenyi C."/>
            <person name="Tomsovsky M."/>
            <person name="Tulloss R.E."/>
            <person name="Uehling J."/>
            <person name="Grigoriev I.V."/>
            <person name="Vagvolgyi C."/>
            <person name="Papp T."/>
            <person name="Martin F.M."/>
            <person name="Miettinen O."/>
            <person name="Hibbett D.S."/>
            <person name="Nagy L.G."/>
        </authorList>
    </citation>
    <scope>NUCLEOTIDE SEQUENCE [LARGE SCALE GENOMIC DNA]</scope>
    <source>
        <strain evidence="3 4">CBS 962.96</strain>
    </source>
</reference>
<evidence type="ECO:0000256" key="1">
    <source>
        <dbReference type="SAM" id="MobiDB-lite"/>
    </source>
</evidence>
<gene>
    <name evidence="3" type="ORF">K435DRAFT_858761</name>
</gene>
<feature type="compositionally biased region" description="Polar residues" evidence="1">
    <location>
        <begin position="76"/>
        <end position="86"/>
    </location>
</feature>
<dbReference type="EMBL" id="ML179181">
    <property type="protein sequence ID" value="THU96267.1"/>
    <property type="molecule type" value="Genomic_DNA"/>
</dbReference>
<evidence type="ECO:0000313" key="3">
    <source>
        <dbReference type="EMBL" id="THU96267.1"/>
    </source>
</evidence>
<organism evidence="3 4">
    <name type="scientific">Dendrothele bispora (strain CBS 962.96)</name>
    <dbReference type="NCBI Taxonomy" id="1314807"/>
    <lineage>
        <taxon>Eukaryota</taxon>
        <taxon>Fungi</taxon>
        <taxon>Dikarya</taxon>
        <taxon>Basidiomycota</taxon>
        <taxon>Agaricomycotina</taxon>
        <taxon>Agaricomycetes</taxon>
        <taxon>Agaricomycetidae</taxon>
        <taxon>Agaricales</taxon>
        <taxon>Agaricales incertae sedis</taxon>
        <taxon>Dendrothele</taxon>
    </lineage>
</organism>
<keyword evidence="4" id="KW-1185">Reference proteome</keyword>
<dbReference type="OrthoDB" id="3052881at2759"/>
<feature type="compositionally biased region" description="Low complexity" evidence="1">
    <location>
        <begin position="157"/>
        <end position="167"/>
    </location>
</feature>
<keyword evidence="2" id="KW-0732">Signal</keyword>